<keyword evidence="1" id="KW-0812">Transmembrane</keyword>
<protein>
    <submittedName>
        <fullName evidence="2">Uncharacterized protein</fullName>
    </submittedName>
</protein>
<name>A0A382G503_9ZZZZ</name>
<reference evidence="2" key="1">
    <citation type="submission" date="2018-05" db="EMBL/GenBank/DDBJ databases">
        <authorList>
            <person name="Lanie J.A."/>
            <person name="Ng W.-L."/>
            <person name="Kazmierczak K.M."/>
            <person name="Andrzejewski T.M."/>
            <person name="Davidsen T.M."/>
            <person name="Wayne K.J."/>
            <person name="Tettelin H."/>
            <person name="Glass J.I."/>
            <person name="Rusch D."/>
            <person name="Podicherti R."/>
            <person name="Tsui H.-C.T."/>
            <person name="Winkler M.E."/>
        </authorList>
    </citation>
    <scope>NUCLEOTIDE SEQUENCE</scope>
</reference>
<feature type="transmembrane region" description="Helical" evidence="1">
    <location>
        <begin position="7"/>
        <end position="25"/>
    </location>
</feature>
<dbReference type="AlphaFoldDB" id="A0A382G503"/>
<organism evidence="2">
    <name type="scientific">marine metagenome</name>
    <dbReference type="NCBI Taxonomy" id="408172"/>
    <lineage>
        <taxon>unclassified sequences</taxon>
        <taxon>metagenomes</taxon>
        <taxon>ecological metagenomes</taxon>
    </lineage>
</organism>
<keyword evidence="1" id="KW-1133">Transmembrane helix</keyword>
<accession>A0A382G503</accession>
<evidence type="ECO:0000256" key="1">
    <source>
        <dbReference type="SAM" id="Phobius"/>
    </source>
</evidence>
<dbReference type="EMBL" id="UINC01053611">
    <property type="protein sequence ID" value="SVB70340.1"/>
    <property type="molecule type" value="Genomic_DNA"/>
</dbReference>
<feature type="transmembrane region" description="Helical" evidence="1">
    <location>
        <begin position="31"/>
        <end position="48"/>
    </location>
</feature>
<proteinExistence type="predicted"/>
<keyword evidence="1" id="KW-0472">Membrane</keyword>
<gene>
    <name evidence="2" type="ORF">METZ01_LOCUS223194</name>
</gene>
<evidence type="ECO:0000313" key="2">
    <source>
        <dbReference type="EMBL" id="SVB70340.1"/>
    </source>
</evidence>
<feature type="non-terminal residue" evidence="2">
    <location>
        <position position="1"/>
    </location>
</feature>
<sequence length="95" mass="11167">VGRIGPLIALVIVILLITFQFNTLLDYTVGFISIAFACIAFIWWWWVIQTIHDFLKLKNYASGKFKEIKKELESIKIDLRKSKSTRKKEHDKLKK</sequence>